<proteinExistence type="predicted"/>
<feature type="transmembrane region" description="Helical" evidence="1">
    <location>
        <begin position="215"/>
        <end position="237"/>
    </location>
</feature>
<keyword evidence="1" id="KW-0812">Transmembrane</keyword>
<dbReference type="PANTHER" id="PTHR30282:SF0">
    <property type="entry name" value="P-AMINOBENZOYL-GLUTAMATE TRANSPORT PROTEIN"/>
    <property type="match status" value="1"/>
</dbReference>
<feature type="transmembrane region" description="Helical" evidence="1">
    <location>
        <begin position="435"/>
        <end position="453"/>
    </location>
</feature>
<feature type="transmembrane region" description="Helical" evidence="1">
    <location>
        <begin position="408"/>
        <end position="428"/>
    </location>
</feature>
<dbReference type="Pfam" id="PF03806">
    <property type="entry name" value="ABG_transport"/>
    <property type="match status" value="1"/>
</dbReference>
<dbReference type="GO" id="GO:0015558">
    <property type="term" value="F:secondary active p-aminobenzoyl-glutamate transmembrane transporter activity"/>
    <property type="evidence" value="ECO:0007669"/>
    <property type="project" value="InterPro"/>
</dbReference>
<dbReference type="AlphaFoldDB" id="A0AAE9ZAT0"/>
<keyword evidence="1" id="KW-0472">Membrane</keyword>
<dbReference type="PANTHER" id="PTHR30282">
    <property type="entry name" value="P-AMINOBENZOYL GLUTAMATE TRANSPORTER"/>
    <property type="match status" value="1"/>
</dbReference>
<reference evidence="2" key="1">
    <citation type="submission" date="2023-02" db="EMBL/GenBank/DDBJ databases">
        <title>Genome sequence of Hyphococcus flavus.</title>
        <authorList>
            <person name="Rong J.-C."/>
            <person name="Zhao Q."/>
            <person name="Yi M."/>
            <person name="Wu J.-Y."/>
        </authorList>
    </citation>
    <scope>NUCLEOTIDE SEQUENCE</scope>
    <source>
        <strain evidence="2">MCCC 1K03223</strain>
    </source>
</reference>
<gene>
    <name evidence="2" type="ORF">PUV54_13010</name>
</gene>
<evidence type="ECO:0000256" key="1">
    <source>
        <dbReference type="SAM" id="Phobius"/>
    </source>
</evidence>
<organism evidence="2 3">
    <name type="scientific">Hyphococcus flavus</name>
    <dbReference type="NCBI Taxonomy" id="1866326"/>
    <lineage>
        <taxon>Bacteria</taxon>
        <taxon>Pseudomonadati</taxon>
        <taxon>Pseudomonadota</taxon>
        <taxon>Alphaproteobacteria</taxon>
        <taxon>Parvularculales</taxon>
        <taxon>Parvularculaceae</taxon>
        <taxon>Hyphococcus</taxon>
    </lineage>
</organism>
<feature type="transmembrane region" description="Helical" evidence="1">
    <location>
        <begin position="92"/>
        <end position="110"/>
    </location>
</feature>
<sequence length="540" mass="57209">MAAVATQKGFLGLVERAGNRLPDPAFIFFYLIIVMAVVSSIAAFSGWSVPHPTQTNENGEPLVVAAISALAPQSIEHLLTEMPEIFTGFHPLGYVLVVMLGAGVAERAGLFGTAMRAAVRKAPRFLMTPAVALAAMMGNLAADAAYVVLIPLAAVIFAAAGRHPIAGITAAFAGVSGGFSANLLPGQLDALLFGITEAAVLPLDPNWVMNITGNWYFIAAMTFIYMPVIWFVTDVIVEKRLGPWTGGAVAGSDDADDDPNAPLTDGQRKGLRHAGYATLVVALIWLVMAVDLVALIPFTDISMYGGDVPLYDETPGLLPAQAMVPFFQSLVAGFMILFIFTGLAYGKAAGTINNHRDMVEMMAAAMRDMGYYLVLAFFAAYFVEMFNISNLGLISAVNGADAIRESGLPLPAVLCLIVLFAGLLNLFVGSASAKWALMAPVLVPMLMLLNVSPEMATAAYRVGDSATNIITPLMVYFPLVLVFAQRWVPGFGLGSLTASMIPYSIWLLISGLTLTFIWVLLGLPLGPGAEVGYTLTGVTQ</sequence>
<evidence type="ECO:0000313" key="3">
    <source>
        <dbReference type="Proteomes" id="UP001214043"/>
    </source>
</evidence>
<dbReference type="Proteomes" id="UP001214043">
    <property type="component" value="Chromosome"/>
</dbReference>
<feature type="transmembrane region" description="Helical" evidence="1">
    <location>
        <begin position="326"/>
        <end position="348"/>
    </location>
</feature>
<keyword evidence="1" id="KW-1133">Transmembrane helix</keyword>
<name>A0AAE9ZAT0_9PROT</name>
<dbReference type="KEGG" id="hfl:PUV54_13010"/>
<accession>A0AAE9ZAT0</accession>
<dbReference type="RefSeq" id="WP_274492696.1">
    <property type="nucleotide sequence ID" value="NZ_CP118166.1"/>
</dbReference>
<feature type="transmembrane region" description="Helical" evidence="1">
    <location>
        <begin position="25"/>
        <end position="47"/>
    </location>
</feature>
<evidence type="ECO:0000313" key="2">
    <source>
        <dbReference type="EMBL" id="WDI30874.1"/>
    </source>
</evidence>
<feature type="transmembrane region" description="Helical" evidence="1">
    <location>
        <begin position="369"/>
        <end position="388"/>
    </location>
</feature>
<protein>
    <submittedName>
        <fullName evidence="2">AbgT family transporter</fullName>
    </submittedName>
</protein>
<feature type="transmembrane region" description="Helical" evidence="1">
    <location>
        <begin position="505"/>
        <end position="525"/>
    </location>
</feature>
<feature type="transmembrane region" description="Helical" evidence="1">
    <location>
        <begin position="276"/>
        <end position="298"/>
    </location>
</feature>
<keyword evidence="3" id="KW-1185">Reference proteome</keyword>
<dbReference type="EMBL" id="CP118166">
    <property type="protein sequence ID" value="WDI30874.1"/>
    <property type="molecule type" value="Genomic_DNA"/>
</dbReference>
<dbReference type="InterPro" id="IPR004697">
    <property type="entry name" value="AbgT"/>
</dbReference>
<dbReference type="GO" id="GO:1902604">
    <property type="term" value="P:p-aminobenzoyl-glutamate transmembrane transport"/>
    <property type="evidence" value="ECO:0007669"/>
    <property type="project" value="InterPro"/>
</dbReference>
<feature type="transmembrane region" description="Helical" evidence="1">
    <location>
        <begin position="131"/>
        <end position="159"/>
    </location>
</feature>